<dbReference type="PANTHER" id="PTHR33431">
    <property type="entry name" value="ENABLED-LIKE PROTEIN (DUF1635)"/>
    <property type="match status" value="1"/>
</dbReference>
<keyword evidence="1" id="KW-0175">Coiled coil</keyword>
<reference evidence="2" key="1">
    <citation type="submission" date="2021-01" db="EMBL/GenBank/DDBJ databases">
        <title>Adiantum capillus-veneris genome.</title>
        <authorList>
            <person name="Fang Y."/>
            <person name="Liao Q."/>
        </authorList>
    </citation>
    <scope>NUCLEOTIDE SEQUENCE</scope>
    <source>
        <strain evidence="2">H3</strain>
        <tissue evidence="2">Leaf</tissue>
    </source>
</reference>
<dbReference type="Pfam" id="PF07795">
    <property type="entry name" value="DUF1635"/>
    <property type="match status" value="1"/>
</dbReference>
<dbReference type="OrthoDB" id="784654at2759"/>
<keyword evidence="3" id="KW-1185">Reference proteome</keyword>
<dbReference type="EMBL" id="JABFUD020000022">
    <property type="protein sequence ID" value="KAI5062053.1"/>
    <property type="molecule type" value="Genomic_DNA"/>
</dbReference>
<evidence type="ECO:0000256" key="1">
    <source>
        <dbReference type="SAM" id="Coils"/>
    </source>
</evidence>
<accession>A0A9D4U5V4</accession>
<evidence type="ECO:0000313" key="2">
    <source>
        <dbReference type="EMBL" id="KAI5062053.1"/>
    </source>
</evidence>
<proteinExistence type="predicted"/>
<feature type="coiled-coil region" evidence="1">
    <location>
        <begin position="77"/>
        <end position="111"/>
    </location>
</feature>
<dbReference type="PANTHER" id="PTHR33431:SF3">
    <property type="entry name" value="ENABLED-LIKE PROTEIN (DUF1635)"/>
    <property type="match status" value="1"/>
</dbReference>
<organism evidence="2 3">
    <name type="scientific">Adiantum capillus-veneris</name>
    <name type="common">Maidenhair fern</name>
    <dbReference type="NCBI Taxonomy" id="13818"/>
    <lineage>
        <taxon>Eukaryota</taxon>
        <taxon>Viridiplantae</taxon>
        <taxon>Streptophyta</taxon>
        <taxon>Embryophyta</taxon>
        <taxon>Tracheophyta</taxon>
        <taxon>Polypodiopsida</taxon>
        <taxon>Polypodiidae</taxon>
        <taxon>Polypodiales</taxon>
        <taxon>Pteridineae</taxon>
        <taxon>Pteridaceae</taxon>
        <taxon>Vittarioideae</taxon>
        <taxon>Adiantum</taxon>
    </lineage>
</organism>
<protein>
    <submittedName>
        <fullName evidence="2">Uncharacterized protein</fullName>
    </submittedName>
</protein>
<gene>
    <name evidence="2" type="ORF">GOP47_0022592</name>
</gene>
<name>A0A9D4U5V4_ADICA</name>
<dbReference type="AlphaFoldDB" id="A0A9D4U5V4"/>
<evidence type="ECO:0000313" key="3">
    <source>
        <dbReference type="Proteomes" id="UP000886520"/>
    </source>
</evidence>
<sequence>MNMDCSLASIFLMDMTSPILPDDLQLLHIPAAWPTPARPTDVIEEEELQRQLVYNSSELQSTLHVTQVQSEQSNLTLLRMQTLLESTRKERDQARLECKKLEKMLLQLSHQQSNQPFSHQAAEQLQASNILVDGVILDHESPLSCITMEDTELPHLSVESNAFNTKPSEEATTDSFYCKPHNPPHNPFSNIQSFPIARFEALPMPAKTMNESHKSNDVVPSPGSSGLMEVMLGALPEKGKLLEAVIEAGPLLETLLLAGPLPKWERPPPQIDAVDIPKGNGMQSSYKSMPLLHHNRSFSTKHSNEYIGLHE</sequence>
<dbReference type="Proteomes" id="UP000886520">
    <property type="component" value="Chromosome 22"/>
</dbReference>
<comment type="caution">
    <text evidence="2">The sequence shown here is derived from an EMBL/GenBank/DDBJ whole genome shotgun (WGS) entry which is preliminary data.</text>
</comment>
<dbReference type="InterPro" id="IPR012862">
    <property type="entry name" value="DUF1635"/>
</dbReference>